<protein>
    <recommendedName>
        <fullName evidence="3">LppX_LprAFG lipoprotein</fullName>
    </recommendedName>
</protein>
<organism evidence="1 2">
    <name type="scientific">Halonotius roseus</name>
    <dbReference type="NCBI Taxonomy" id="2511997"/>
    <lineage>
        <taxon>Archaea</taxon>
        <taxon>Methanobacteriati</taxon>
        <taxon>Methanobacteriota</taxon>
        <taxon>Stenosarchaea group</taxon>
        <taxon>Halobacteria</taxon>
        <taxon>Halobacteriales</taxon>
        <taxon>Haloferacaceae</taxon>
        <taxon>Halonotius</taxon>
    </lineage>
</organism>
<dbReference type="Proteomes" id="UP000315385">
    <property type="component" value="Unassembled WGS sequence"/>
</dbReference>
<keyword evidence="2" id="KW-1185">Reference proteome</keyword>
<dbReference type="RefSeq" id="WP_142444097.1">
    <property type="nucleotide sequence ID" value="NZ_SESI01000003.1"/>
</dbReference>
<sequence>MSARRVGAVLVVCLLLAGCVGQTASTPTPPGITTDGVADTSALIDAHTEALQSTSFTVTSTRTMRSTDPEFSVTTNRTWRLNGSTPVGGRSVQTISASNTAPEQYRAGPSRIEAYRNGSMAVERVTTPNGSSIRHVDLLNSSVRLNPALHRSTINELTTSTNVSVDPVSQNGTTLYRVSADLADTGIRSNASLTLLVTPEGVVEELRTARTVRYRSGPRRITQRVWISEVGTTTVERPQWASVTADPIG</sequence>
<evidence type="ECO:0008006" key="3">
    <source>
        <dbReference type="Google" id="ProtNLM"/>
    </source>
</evidence>
<dbReference type="AlphaFoldDB" id="A0A544QLP4"/>
<evidence type="ECO:0000313" key="1">
    <source>
        <dbReference type="EMBL" id="TQQ79508.1"/>
    </source>
</evidence>
<gene>
    <name evidence="1" type="ORF">EWF95_10855</name>
</gene>
<evidence type="ECO:0000313" key="2">
    <source>
        <dbReference type="Proteomes" id="UP000315385"/>
    </source>
</evidence>
<name>A0A544QLP4_9EURY</name>
<accession>A0A544QLP4</accession>
<dbReference type="PROSITE" id="PS51257">
    <property type="entry name" value="PROKAR_LIPOPROTEIN"/>
    <property type="match status" value="1"/>
</dbReference>
<proteinExistence type="predicted"/>
<comment type="caution">
    <text evidence="1">The sequence shown here is derived from an EMBL/GenBank/DDBJ whole genome shotgun (WGS) entry which is preliminary data.</text>
</comment>
<dbReference type="OrthoDB" id="304960at2157"/>
<dbReference type="EMBL" id="SESI01000003">
    <property type="protein sequence ID" value="TQQ79508.1"/>
    <property type="molecule type" value="Genomic_DNA"/>
</dbReference>
<reference evidence="1 2" key="1">
    <citation type="submission" date="2019-02" db="EMBL/GenBank/DDBJ databases">
        <title>Halonotius sp. a new haloqrchaeon isolated from saline water.</title>
        <authorList>
            <person name="Duran-Viseras A."/>
            <person name="Sanchez-Porro C."/>
            <person name="Ventosa A."/>
        </authorList>
    </citation>
    <scope>NUCLEOTIDE SEQUENCE [LARGE SCALE GENOMIC DNA]</scope>
    <source>
        <strain evidence="1 2">F9-27</strain>
    </source>
</reference>